<dbReference type="EMBL" id="WUMU01000023">
    <property type="protein sequence ID" value="MXN20020.1"/>
    <property type="molecule type" value="Genomic_DNA"/>
</dbReference>
<protein>
    <submittedName>
        <fullName evidence="3">Ldh family oxidoreductase</fullName>
    </submittedName>
</protein>
<comment type="similarity">
    <text evidence="1">Belongs to the LDH2/MDH2 oxidoreductase family.</text>
</comment>
<dbReference type="InterPro" id="IPR036111">
    <property type="entry name" value="Mal/L-sulfo/L-lacto_DH-like_sf"/>
</dbReference>
<dbReference type="RefSeq" id="WP_160896146.1">
    <property type="nucleotide sequence ID" value="NZ_WUMU01000023.1"/>
</dbReference>
<dbReference type="PANTHER" id="PTHR11091:SF0">
    <property type="entry name" value="MALATE DEHYDROGENASE"/>
    <property type="match status" value="1"/>
</dbReference>
<keyword evidence="2" id="KW-0560">Oxidoreductase</keyword>
<name>A0A6L7G9P5_9RHOB</name>
<dbReference type="InterPro" id="IPR043144">
    <property type="entry name" value="Mal/L-sulf/L-lact_DH-like_ah"/>
</dbReference>
<accession>A0A6L7G9P5</accession>
<organism evidence="3 4">
    <name type="scientific">Pseudooceanicola albus</name>
    <dbReference type="NCBI Taxonomy" id="2692189"/>
    <lineage>
        <taxon>Bacteria</taxon>
        <taxon>Pseudomonadati</taxon>
        <taxon>Pseudomonadota</taxon>
        <taxon>Alphaproteobacteria</taxon>
        <taxon>Rhodobacterales</taxon>
        <taxon>Paracoccaceae</taxon>
        <taxon>Pseudooceanicola</taxon>
    </lineage>
</organism>
<dbReference type="InterPro" id="IPR003767">
    <property type="entry name" value="Malate/L-lactate_DH-like"/>
</dbReference>
<dbReference type="Gene3D" id="3.30.1370.60">
    <property type="entry name" value="Hypothetical oxidoreductase yiak, domain 2"/>
    <property type="match status" value="1"/>
</dbReference>
<keyword evidence="4" id="KW-1185">Reference proteome</keyword>
<dbReference type="AlphaFoldDB" id="A0A6L7G9P5"/>
<dbReference type="Gene3D" id="1.10.1530.10">
    <property type="match status" value="1"/>
</dbReference>
<evidence type="ECO:0000256" key="1">
    <source>
        <dbReference type="ARBA" id="ARBA00006056"/>
    </source>
</evidence>
<dbReference type="Pfam" id="PF02615">
    <property type="entry name" value="Ldh_2"/>
    <property type="match status" value="1"/>
</dbReference>
<dbReference type="InterPro" id="IPR043143">
    <property type="entry name" value="Mal/L-sulf/L-lact_DH-like_NADP"/>
</dbReference>
<evidence type="ECO:0000313" key="4">
    <source>
        <dbReference type="Proteomes" id="UP000477911"/>
    </source>
</evidence>
<evidence type="ECO:0000256" key="2">
    <source>
        <dbReference type="ARBA" id="ARBA00023002"/>
    </source>
</evidence>
<dbReference type="PANTHER" id="PTHR11091">
    <property type="entry name" value="OXIDOREDUCTASE-RELATED"/>
    <property type="match status" value="1"/>
</dbReference>
<reference evidence="3 4" key="1">
    <citation type="submission" date="2019-12" db="EMBL/GenBank/DDBJ databases">
        <authorList>
            <person name="Li M."/>
        </authorList>
    </citation>
    <scope>NUCLEOTIDE SEQUENCE [LARGE SCALE GENOMIC DNA]</scope>
    <source>
        <strain evidence="3 4">GBMRC 2024</strain>
    </source>
</reference>
<sequence length="335" mass="34259">MTSSSLTPAEATALVIRTLERCRTGADNAAAVARGLIGAELAGQYGHGLRRMPAYGGQALSGKVDGFATPALKVLKPGAALVDAGHGFSYPALDLALDWLPRAAQANGIAIAGICNSSHGGVAGLPVERLAEAGCLGIMVANAPASMAPWGGKRPLFGTDPIAFAAPLEGADPVVVDLSLSKVAKGKIMAARQKGEPIPEGWALDIDGNPTTDAEAAMKGTMVPMGDAKGTALALMVEMLCAGLIGAHYAWEVPGDAFFDLKGPPPGMGQTLIAIDAGTFGSHVTARLAEMAVQLEGVEGARLPGRRRQQTRRRIAAEGIAVDADLMAQIEALGR</sequence>
<dbReference type="SUPFAM" id="SSF89733">
    <property type="entry name" value="L-sulfolactate dehydrogenase-like"/>
    <property type="match status" value="1"/>
</dbReference>
<dbReference type="Proteomes" id="UP000477911">
    <property type="component" value="Unassembled WGS sequence"/>
</dbReference>
<dbReference type="GO" id="GO:0016491">
    <property type="term" value="F:oxidoreductase activity"/>
    <property type="evidence" value="ECO:0007669"/>
    <property type="project" value="UniProtKB-KW"/>
</dbReference>
<gene>
    <name evidence="3" type="ORF">GR170_19470</name>
</gene>
<comment type="caution">
    <text evidence="3">The sequence shown here is derived from an EMBL/GenBank/DDBJ whole genome shotgun (WGS) entry which is preliminary data.</text>
</comment>
<proteinExistence type="inferred from homology"/>
<evidence type="ECO:0000313" key="3">
    <source>
        <dbReference type="EMBL" id="MXN20020.1"/>
    </source>
</evidence>